<protein>
    <recommendedName>
        <fullName evidence="6 11">Adenine phosphoribosyltransferase</fullName>
        <shortName evidence="11">APRT</shortName>
        <ecNumber evidence="6 11">2.4.2.7</ecNumber>
    </recommendedName>
</protein>
<evidence type="ECO:0000256" key="1">
    <source>
        <dbReference type="ARBA" id="ARBA00000868"/>
    </source>
</evidence>
<organism evidence="13 14">
    <name type="scientific">Candidatus Danuiimicrobium aquiferis</name>
    <dbReference type="NCBI Taxonomy" id="1801832"/>
    <lineage>
        <taxon>Bacteria</taxon>
        <taxon>Pseudomonadati</taxon>
        <taxon>Candidatus Omnitrophota</taxon>
        <taxon>Candidatus Danuiimicrobium</taxon>
    </lineage>
</organism>
<comment type="catalytic activity">
    <reaction evidence="1 11">
        <text>AMP + diphosphate = 5-phospho-alpha-D-ribose 1-diphosphate + adenine</text>
        <dbReference type="Rhea" id="RHEA:16609"/>
        <dbReference type="ChEBI" id="CHEBI:16708"/>
        <dbReference type="ChEBI" id="CHEBI:33019"/>
        <dbReference type="ChEBI" id="CHEBI:58017"/>
        <dbReference type="ChEBI" id="CHEBI:456215"/>
        <dbReference type="EC" id="2.4.2.7"/>
    </reaction>
</comment>
<dbReference type="NCBIfam" id="NF002636">
    <property type="entry name" value="PRK02304.1-5"/>
    <property type="match status" value="1"/>
</dbReference>
<reference evidence="13 14" key="1">
    <citation type="journal article" date="2016" name="Nat. Commun.">
        <title>Thousands of microbial genomes shed light on interconnected biogeochemical processes in an aquifer system.</title>
        <authorList>
            <person name="Anantharaman K."/>
            <person name="Brown C.T."/>
            <person name="Hug L.A."/>
            <person name="Sharon I."/>
            <person name="Castelle C.J."/>
            <person name="Probst A.J."/>
            <person name="Thomas B.C."/>
            <person name="Singh A."/>
            <person name="Wilkins M.J."/>
            <person name="Karaoz U."/>
            <person name="Brodie E.L."/>
            <person name="Williams K.H."/>
            <person name="Hubbard S.S."/>
            <person name="Banfield J.F."/>
        </authorList>
    </citation>
    <scope>NUCLEOTIDE SEQUENCE [LARGE SCALE GENOMIC DNA]</scope>
</reference>
<dbReference type="NCBIfam" id="TIGR01090">
    <property type="entry name" value="apt"/>
    <property type="match status" value="1"/>
</dbReference>
<evidence type="ECO:0000259" key="12">
    <source>
        <dbReference type="Pfam" id="PF00156"/>
    </source>
</evidence>
<dbReference type="EMBL" id="MHFR01000019">
    <property type="protein sequence ID" value="OGW98937.1"/>
    <property type="molecule type" value="Genomic_DNA"/>
</dbReference>
<evidence type="ECO:0000256" key="7">
    <source>
        <dbReference type="ARBA" id="ARBA00022490"/>
    </source>
</evidence>
<dbReference type="FunFam" id="3.40.50.2020:FF:000021">
    <property type="entry name" value="Adenine phosphoribosyltransferase"/>
    <property type="match status" value="1"/>
</dbReference>
<comment type="caution">
    <text evidence="13">The sequence shown here is derived from an EMBL/GenBank/DDBJ whole genome shotgun (WGS) entry which is preliminary data.</text>
</comment>
<evidence type="ECO:0000256" key="2">
    <source>
        <dbReference type="ARBA" id="ARBA00003968"/>
    </source>
</evidence>
<evidence type="ECO:0000313" key="13">
    <source>
        <dbReference type="EMBL" id="OGW98937.1"/>
    </source>
</evidence>
<dbReference type="PANTHER" id="PTHR32315:SF3">
    <property type="entry name" value="ADENINE PHOSPHORIBOSYLTRANSFERASE"/>
    <property type="match status" value="1"/>
</dbReference>
<dbReference type="SUPFAM" id="SSF53271">
    <property type="entry name" value="PRTase-like"/>
    <property type="match status" value="1"/>
</dbReference>
<dbReference type="GO" id="GO:0003999">
    <property type="term" value="F:adenine phosphoribosyltransferase activity"/>
    <property type="evidence" value="ECO:0007669"/>
    <property type="project" value="UniProtKB-UniRule"/>
</dbReference>
<proteinExistence type="inferred from homology"/>
<feature type="domain" description="Phosphoribosyltransferase" evidence="12">
    <location>
        <begin position="45"/>
        <end position="158"/>
    </location>
</feature>
<evidence type="ECO:0000256" key="11">
    <source>
        <dbReference type="HAMAP-Rule" id="MF_00004"/>
    </source>
</evidence>
<evidence type="ECO:0000313" key="14">
    <source>
        <dbReference type="Proteomes" id="UP000178187"/>
    </source>
</evidence>
<dbReference type="GO" id="GO:0005737">
    <property type="term" value="C:cytoplasm"/>
    <property type="evidence" value="ECO:0007669"/>
    <property type="project" value="UniProtKB-SubCell"/>
</dbReference>
<dbReference type="GO" id="GO:0016208">
    <property type="term" value="F:AMP binding"/>
    <property type="evidence" value="ECO:0007669"/>
    <property type="project" value="TreeGrafter"/>
</dbReference>
<evidence type="ECO:0000256" key="4">
    <source>
        <dbReference type="ARBA" id="ARBA00004659"/>
    </source>
</evidence>
<keyword evidence="9 11" id="KW-0808">Transferase</keyword>
<keyword evidence="7 11" id="KW-0963">Cytoplasm</keyword>
<dbReference type="Pfam" id="PF00156">
    <property type="entry name" value="Pribosyltran"/>
    <property type="match status" value="1"/>
</dbReference>
<dbReference type="CDD" id="cd06223">
    <property type="entry name" value="PRTases_typeI"/>
    <property type="match status" value="1"/>
</dbReference>
<evidence type="ECO:0000256" key="9">
    <source>
        <dbReference type="ARBA" id="ARBA00022679"/>
    </source>
</evidence>
<evidence type="ECO:0000256" key="3">
    <source>
        <dbReference type="ARBA" id="ARBA00004496"/>
    </source>
</evidence>
<comment type="subcellular location">
    <subcellularLocation>
        <location evidence="3 11">Cytoplasm</location>
    </subcellularLocation>
</comment>
<comment type="similarity">
    <text evidence="5 11">Belongs to the purine/pyrimidine phosphoribosyltransferase family.</text>
</comment>
<dbReference type="HAMAP" id="MF_00004">
    <property type="entry name" value="Aden_phosphoribosyltr"/>
    <property type="match status" value="1"/>
</dbReference>
<dbReference type="EC" id="2.4.2.7" evidence="6 11"/>
<evidence type="ECO:0000256" key="10">
    <source>
        <dbReference type="ARBA" id="ARBA00022726"/>
    </source>
</evidence>
<dbReference type="InterPro" id="IPR050054">
    <property type="entry name" value="UPRTase/APRTase"/>
</dbReference>
<dbReference type="GO" id="GO:0006166">
    <property type="term" value="P:purine ribonucleoside salvage"/>
    <property type="evidence" value="ECO:0007669"/>
    <property type="project" value="UniProtKB-UniRule"/>
</dbReference>
<gene>
    <name evidence="11" type="primary">apt</name>
    <name evidence="13" type="ORF">A3G33_08870</name>
</gene>
<evidence type="ECO:0000256" key="8">
    <source>
        <dbReference type="ARBA" id="ARBA00022676"/>
    </source>
</evidence>
<keyword evidence="8 11" id="KW-0328">Glycosyltransferase</keyword>
<dbReference type="NCBIfam" id="NF002634">
    <property type="entry name" value="PRK02304.1-3"/>
    <property type="match status" value="1"/>
</dbReference>
<dbReference type="InterPro" id="IPR005764">
    <property type="entry name" value="Ade_phspho_trans"/>
</dbReference>
<dbReference type="AlphaFoldDB" id="A0A1G1L1A6"/>
<evidence type="ECO:0000256" key="6">
    <source>
        <dbReference type="ARBA" id="ARBA00011893"/>
    </source>
</evidence>
<keyword evidence="10 11" id="KW-0660">Purine salvage</keyword>
<dbReference type="InterPro" id="IPR000836">
    <property type="entry name" value="PRTase_dom"/>
</dbReference>
<dbReference type="Proteomes" id="UP000178187">
    <property type="component" value="Unassembled WGS sequence"/>
</dbReference>
<dbReference type="Gene3D" id="3.40.50.2020">
    <property type="match status" value="1"/>
</dbReference>
<dbReference type="PANTHER" id="PTHR32315">
    <property type="entry name" value="ADENINE PHOSPHORIBOSYLTRANSFERASE"/>
    <property type="match status" value="1"/>
</dbReference>
<dbReference type="GO" id="GO:0002055">
    <property type="term" value="F:adenine binding"/>
    <property type="evidence" value="ECO:0007669"/>
    <property type="project" value="TreeGrafter"/>
</dbReference>
<accession>A0A1G1L1A6</accession>
<sequence length="179" mass="19426">MSAEKKMTLKGLRSLIRDVPDFPKPGILFKDITTLLKNASALRFTVGKFASKFTGSQIDQVVAIESRGFIFGSALAIKLKSGFVPVRKKGKLPAKSESVSYTLEYGQDSLEVHVDAIQKGTRVVIVDDLLATGGTAEAVVKLIEKLGGEVVGLAFLVELSFLKGRERLKGYPIHSLITF</sequence>
<dbReference type="UniPathway" id="UPA00588">
    <property type="reaction ID" value="UER00646"/>
</dbReference>
<comment type="pathway">
    <text evidence="4 11">Purine metabolism; AMP biosynthesis via salvage pathway; AMP from adenine: step 1/1.</text>
</comment>
<evidence type="ECO:0000256" key="5">
    <source>
        <dbReference type="ARBA" id="ARBA00008391"/>
    </source>
</evidence>
<name>A0A1G1L1A6_9BACT</name>
<dbReference type="GO" id="GO:0006168">
    <property type="term" value="P:adenine salvage"/>
    <property type="evidence" value="ECO:0007669"/>
    <property type="project" value="InterPro"/>
</dbReference>
<comment type="function">
    <text evidence="2 11">Catalyzes a salvage reaction resulting in the formation of AMP, that is energically less costly than de novo synthesis.</text>
</comment>
<dbReference type="InterPro" id="IPR029057">
    <property type="entry name" value="PRTase-like"/>
</dbReference>
<comment type="subunit">
    <text evidence="11">Homodimer.</text>
</comment>
<dbReference type="GO" id="GO:0044209">
    <property type="term" value="P:AMP salvage"/>
    <property type="evidence" value="ECO:0007669"/>
    <property type="project" value="UniProtKB-UniRule"/>
</dbReference>